<sequence length="76" mass="8046">MKKSLFSMLILFFIGLQSVLAQGREISGVVTSADDGLSIPGVSVIVKGTTIGTTTDFDGNYSLNVPEGEKTLVFSF</sequence>
<comment type="caution">
    <text evidence="2">The sequence shown here is derived from an EMBL/GenBank/DDBJ whole genome shotgun (WGS) entry which is preliminary data.</text>
</comment>
<evidence type="ECO:0000256" key="1">
    <source>
        <dbReference type="SAM" id="SignalP"/>
    </source>
</evidence>
<dbReference type="EMBL" id="RJJX01000026">
    <property type="protein sequence ID" value="RUT73217.1"/>
    <property type="molecule type" value="Genomic_DNA"/>
</dbReference>
<feature type="non-terminal residue" evidence="2">
    <location>
        <position position="76"/>
    </location>
</feature>
<keyword evidence="1" id="KW-0732">Signal</keyword>
<organism evidence="2 3">
    <name type="scientific">Ancylomarina longa</name>
    <dbReference type="NCBI Taxonomy" id="2487017"/>
    <lineage>
        <taxon>Bacteria</taxon>
        <taxon>Pseudomonadati</taxon>
        <taxon>Bacteroidota</taxon>
        <taxon>Bacteroidia</taxon>
        <taxon>Marinilabiliales</taxon>
        <taxon>Marinifilaceae</taxon>
        <taxon>Ancylomarina</taxon>
    </lineage>
</organism>
<protein>
    <recommendedName>
        <fullName evidence="4">Carboxypeptidase-like regulatory domain-containing protein</fullName>
    </recommendedName>
</protein>
<name>A0A434AFQ6_9BACT</name>
<accession>A0A434AFQ6</accession>
<reference evidence="2 3" key="1">
    <citation type="submission" date="2018-11" db="EMBL/GenBank/DDBJ databases">
        <title>Parancylomarina longa gen. nov., sp. nov., isolated from sediments of southern Okinawa.</title>
        <authorList>
            <person name="Fu T."/>
        </authorList>
    </citation>
    <scope>NUCLEOTIDE SEQUENCE [LARGE SCALE GENOMIC DNA]</scope>
    <source>
        <strain evidence="2 3">T3-2 S1-C</strain>
    </source>
</reference>
<dbReference type="Proteomes" id="UP000282985">
    <property type="component" value="Unassembled WGS sequence"/>
</dbReference>
<keyword evidence="3" id="KW-1185">Reference proteome</keyword>
<dbReference type="OrthoDB" id="9805121at2"/>
<dbReference type="SUPFAM" id="SSF49464">
    <property type="entry name" value="Carboxypeptidase regulatory domain-like"/>
    <property type="match status" value="1"/>
</dbReference>
<dbReference type="Pfam" id="PF13715">
    <property type="entry name" value="CarbopepD_reg_2"/>
    <property type="match status" value="1"/>
</dbReference>
<feature type="signal peptide" evidence="1">
    <location>
        <begin position="1"/>
        <end position="21"/>
    </location>
</feature>
<dbReference type="InterPro" id="IPR008969">
    <property type="entry name" value="CarboxyPept-like_regulatory"/>
</dbReference>
<proteinExistence type="predicted"/>
<dbReference type="AlphaFoldDB" id="A0A434AFQ6"/>
<feature type="chain" id="PRO_5019470673" description="Carboxypeptidase-like regulatory domain-containing protein" evidence="1">
    <location>
        <begin position="22"/>
        <end position="76"/>
    </location>
</feature>
<evidence type="ECO:0000313" key="2">
    <source>
        <dbReference type="EMBL" id="RUT73217.1"/>
    </source>
</evidence>
<dbReference type="Gene3D" id="2.60.40.1120">
    <property type="entry name" value="Carboxypeptidase-like, regulatory domain"/>
    <property type="match status" value="1"/>
</dbReference>
<evidence type="ECO:0000313" key="3">
    <source>
        <dbReference type="Proteomes" id="UP000282985"/>
    </source>
</evidence>
<evidence type="ECO:0008006" key="4">
    <source>
        <dbReference type="Google" id="ProtNLM"/>
    </source>
</evidence>
<dbReference type="RefSeq" id="WP_148114110.1">
    <property type="nucleotide sequence ID" value="NZ_RJJX01000026.1"/>
</dbReference>
<gene>
    <name evidence="2" type="ORF">DLK05_14685</name>
</gene>